<keyword evidence="1" id="KW-1133">Transmembrane helix</keyword>
<organism evidence="2 3">
    <name type="scientific">Candidatus Iainarchaeum sp</name>
    <dbReference type="NCBI Taxonomy" id="3101447"/>
    <lineage>
        <taxon>Archaea</taxon>
        <taxon>Candidatus Iainarchaeota</taxon>
        <taxon>Candidatus Iainarchaeia</taxon>
        <taxon>Candidatus Iainarchaeales</taxon>
        <taxon>Candidatus Iainarchaeaceae</taxon>
        <taxon>Candidatus Iainarchaeum</taxon>
    </lineage>
</organism>
<feature type="transmembrane region" description="Helical" evidence="1">
    <location>
        <begin position="141"/>
        <end position="159"/>
    </location>
</feature>
<proteinExistence type="predicted"/>
<keyword evidence="1" id="KW-0812">Transmembrane</keyword>
<dbReference type="EMBL" id="JAGVWC010000010">
    <property type="protein sequence ID" value="MBS3061604.1"/>
    <property type="molecule type" value="Genomic_DNA"/>
</dbReference>
<gene>
    <name evidence="2" type="ORF">J4215_03410</name>
</gene>
<comment type="caution">
    <text evidence="2">The sequence shown here is derived from an EMBL/GenBank/DDBJ whole genome shotgun (WGS) entry which is preliminary data.</text>
</comment>
<keyword evidence="1" id="KW-0472">Membrane</keyword>
<reference evidence="2" key="2">
    <citation type="submission" date="2021-05" db="EMBL/GenBank/DDBJ databases">
        <title>Protein family content uncovers lineage relationships and bacterial pathway maintenance mechanisms in DPANN archaea.</title>
        <authorList>
            <person name="Castelle C.J."/>
            <person name="Meheust R."/>
            <person name="Jaffe A.L."/>
            <person name="Seitz K."/>
            <person name="Gong X."/>
            <person name="Baker B.J."/>
            <person name="Banfield J.F."/>
        </authorList>
    </citation>
    <scope>NUCLEOTIDE SEQUENCE</scope>
    <source>
        <strain evidence="2">RIFCSPLOWO2_01_FULL_AR10_48_17</strain>
    </source>
</reference>
<accession>A0A8T4L502</accession>
<evidence type="ECO:0000313" key="2">
    <source>
        <dbReference type="EMBL" id="MBS3061604.1"/>
    </source>
</evidence>
<dbReference type="AlphaFoldDB" id="A0A8T4L502"/>
<evidence type="ECO:0000313" key="3">
    <source>
        <dbReference type="Proteomes" id="UP000675968"/>
    </source>
</evidence>
<name>A0A8T4L502_9ARCH</name>
<sequence length="166" mass="18064">MKKLAAANLLFLLLFSLGVFAAESIPSVETVFSEIMSTQGISNASQINCGKVSDLQFEELGDSLMEQMHPGAAHETMDAMLGGEGSESLQAVHISMGKSYLHCFNGSSIGSTGPGMMGPWMMQWATGLGGYWQNPFYLDNLVFWLLLVASIALNIYLLFKRKDGKK</sequence>
<dbReference type="Proteomes" id="UP000675968">
    <property type="component" value="Unassembled WGS sequence"/>
</dbReference>
<protein>
    <submittedName>
        <fullName evidence="2">Uncharacterized protein</fullName>
    </submittedName>
</protein>
<reference evidence="2" key="1">
    <citation type="submission" date="2021-03" db="EMBL/GenBank/DDBJ databases">
        <authorList>
            <person name="Jaffe A."/>
        </authorList>
    </citation>
    <scope>NUCLEOTIDE SEQUENCE</scope>
    <source>
        <strain evidence="2">RIFCSPLOWO2_01_FULL_AR10_48_17</strain>
    </source>
</reference>
<evidence type="ECO:0000256" key="1">
    <source>
        <dbReference type="SAM" id="Phobius"/>
    </source>
</evidence>